<comment type="similarity">
    <text evidence="1">Belongs to the membrane fusion protein (MFP) (TC 8.A.1) family.</text>
</comment>
<gene>
    <name evidence="2" type="ORF">EYC98_01295</name>
</gene>
<name>A0ABT3TCD2_9GAMM</name>
<dbReference type="Gene3D" id="2.40.420.20">
    <property type="match status" value="1"/>
</dbReference>
<organism evidence="2 3">
    <name type="scientific">Candidatus Litorirhabdus singularis</name>
    <dbReference type="NCBI Taxonomy" id="2518993"/>
    <lineage>
        <taxon>Bacteria</taxon>
        <taxon>Pseudomonadati</taxon>
        <taxon>Pseudomonadota</taxon>
        <taxon>Gammaproteobacteria</taxon>
        <taxon>Cellvibrionales</taxon>
        <taxon>Halieaceae</taxon>
        <taxon>Candidatus Litorirhabdus</taxon>
    </lineage>
</organism>
<dbReference type="SUPFAM" id="SSF111369">
    <property type="entry name" value="HlyD-like secretion proteins"/>
    <property type="match status" value="1"/>
</dbReference>
<sequence length="396" mass="42673">MALPVKRILPAVVIVAGLLGSYALLVGKPKPAPLAAQPVSAPLVTVVSAQLSDIALPVNSQGTVQPRREINIVSQVAGRVQSVADDFAVGGFFDANSELIKVEDADYEFALRRARARVADAAQMVSVEKGRARQAAREWRDLGNSEANDLFLRKPQLSGLEAALDAARAELGQAQLDLERTSLSAPFNGRIREKHVDIGQYITPGTTVARVYATDVVEVRLPLTDRQVGLLDLPLNYQDHSMLGDKRVPVALSARFADQQWLWQGYLVRTDASIDVDSRVVYAVVEVESPFSRAEGSSRPPLGIGLFVAAEISGRVIRDVSVLPRQALRNDGSVLLVESGDRIRTHPVRVLKSDLQQLWVQGLAAGARVVVSPLPLAIDGMAVTVSKALEVAEAQP</sequence>
<dbReference type="NCBIfam" id="TIGR01730">
    <property type="entry name" value="RND_mfp"/>
    <property type="match status" value="1"/>
</dbReference>
<dbReference type="EMBL" id="SHNN01000001">
    <property type="protein sequence ID" value="MCX2979490.1"/>
    <property type="molecule type" value="Genomic_DNA"/>
</dbReference>
<dbReference type="Gene3D" id="1.10.287.470">
    <property type="entry name" value="Helix hairpin bin"/>
    <property type="match status" value="1"/>
</dbReference>
<dbReference type="RefSeq" id="WP_279243491.1">
    <property type="nucleotide sequence ID" value="NZ_SHNN01000001.1"/>
</dbReference>
<keyword evidence="3" id="KW-1185">Reference proteome</keyword>
<accession>A0ABT3TCD2</accession>
<evidence type="ECO:0000313" key="3">
    <source>
        <dbReference type="Proteomes" id="UP001143362"/>
    </source>
</evidence>
<dbReference type="Proteomes" id="UP001143362">
    <property type="component" value="Unassembled WGS sequence"/>
</dbReference>
<evidence type="ECO:0000313" key="2">
    <source>
        <dbReference type="EMBL" id="MCX2979490.1"/>
    </source>
</evidence>
<dbReference type="Gene3D" id="2.40.30.170">
    <property type="match status" value="1"/>
</dbReference>
<dbReference type="InterPro" id="IPR006143">
    <property type="entry name" value="RND_pump_MFP"/>
</dbReference>
<dbReference type="PANTHER" id="PTHR30469">
    <property type="entry name" value="MULTIDRUG RESISTANCE PROTEIN MDTA"/>
    <property type="match status" value="1"/>
</dbReference>
<reference evidence="2" key="1">
    <citation type="submission" date="2019-02" db="EMBL/GenBank/DDBJ databases">
        <authorList>
            <person name="Li S.-H."/>
        </authorList>
    </citation>
    <scope>NUCLEOTIDE SEQUENCE</scope>
    <source>
        <strain evidence="2">IMCC14734</strain>
    </source>
</reference>
<dbReference type="Gene3D" id="2.40.50.100">
    <property type="match status" value="1"/>
</dbReference>
<comment type="caution">
    <text evidence="2">The sequence shown here is derived from an EMBL/GenBank/DDBJ whole genome shotgun (WGS) entry which is preliminary data.</text>
</comment>
<proteinExistence type="inferred from homology"/>
<evidence type="ECO:0000256" key="1">
    <source>
        <dbReference type="ARBA" id="ARBA00009477"/>
    </source>
</evidence>
<dbReference type="PANTHER" id="PTHR30469:SF12">
    <property type="entry name" value="MULTIDRUG RESISTANCE PROTEIN MDTA"/>
    <property type="match status" value="1"/>
</dbReference>
<protein>
    <submittedName>
        <fullName evidence="2">Efflux RND transporter periplasmic adaptor subunit</fullName>
    </submittedName>
</protein>